<dbReference type="InterPro" id="IPR030125">
    <property type="entry name" value="SPIN90/Ldb17"/>
</dbReference>
<dbReference type="GO" id="GO:0030479">
    <property type="term" value="C:actin cortical patch"/>
    <property type="evidence" value="ECO:0007669"/>
    <property type="project" value="TreeGrafter"/>
</dbReference>
<comment type="caution">
    <text evidence="3">The sequence shown here is derived from an EMBL/GenBank/DDBJ whole genome shotgun (WGS) entry which is preliminary data.</text>
</comment>
<dbReference type="AlphaFoldDB" id="A0A0F4ZCP1"/>
<sequence>MAAYNRLESEEQFWQELDDCLTKRCRTHELIDHTLRTWLYLVAAVREALLHSEDDVANCAHKLLSSLVFVDNKDYVRRQLIAHLLSEDEAAPLHVLAWFLLLEGRASPDSFRLMIEQSCFPRLVELIYRHGRGRGDARLHRLLLEVMFEMSRIERLRREDLMRIDDNFVAHLLQAIDSVSDDARDNPTIRVLLVLNEQYMLATTAPPPDDPTAPQEAPLTNRVMKLLSLEGSSYRNFGENIILLLNREVETSFQFLILKVLYLIFTNKSTYEYFYTNDLKVLIDIILRNLMDLPEDKSTLRHTYLRVLYPLLAHTQLNQPHSHYKQHDILAVLNLVAGQAGSINAHFAPTDETTLRLVKRVRDVDWLKDPSAQNDSDEGSTAADDKGGSGAEESPSQSAIDLTGGVRRAHKDKELAQRLLGMSLSPSETGSTISVSDVAAAQERPGVTTPSRISEISADAPSIDGVVAGELPTGSFFDTPSRTNSLTPSETPIISVQAATPSPSASVSDVASIVSVDSTASGALRSKKPLPQVPKHRHGVLIASVKAAGPATTTTSGTPSPAVTPPAGSGRSTPKKIPPKAPPPRRQRLMAKPSINELAMAARQENGGRD</sequence>
<reference evidence="3 4" key="1">
    <citation type="submission" date="2015-03" db="EMBL/GenBank/DDBJ databases">
        <authorList>
            <person name="Radwan O."/>
            <person name="Al-Naeli F.A."/>
            <person name="Rendon G.A."/>
            <person name="Fields C."/>
        </authorList>
    </citation>
    <scope>NUCLEOTIDE SEQUENCE [LARGE SCALE GENOMIC DNA]</scope>
    <source>
        <strain evidence="3">CR-DP1</strain>
    </source>
</reference>
<feature type="compositionally biased region" description="Polar residues" evidence="1">
    <location>
        <begin position="424"/>
        <end position="435"/>
    </location>
</feature>
<proteinExistence type="predicted"/>
<gene>
    <name evidence="3" type="ORF">TD95_004843</name>
</gene>
<feature type="region of interest" description="Disordered" evidence="1">
    <location>
        <begin position="519"/>
        <end position="592"/>
    </location>
</feature>
<evidence type="ECO:0000313" key="4">
    <source>
        <dbReference type="Proteomes" id="UP000033483"/>
    </source>
</evidence>
<feature type="compositionally biased region" description="Low complexity" evidence="1">
    <location>
        <begin position="547"/>
        <end position="570"/>
    </location>
</feature>
<dbReference type="GO" id="GO:0051666">
    <property type="term" value="P:actin cortical patch localization"/>
    <property type="evidence" value="ECO:0007669"/>
    <property type="project" value="TreeGrafter"/>
</dbReference>
<feature type="region of interest" description="Disordered" evidence="1">
    <location>
        <begin position="368"/>
        <end position="407"/>
    </location>
</feature>
<dbReference type="PANTHER" id="PTHR13357">
    <property type="entry name" value="SH3 ADAPTER PROTEIN SPIN90 NCK INTERACTING PROTEIN WITH SH3 DOMAIN"/>
    <property type="match status" value="1"/>
</dbReference>
<dbReference type="Proteomes" id="UP000033483">
    <property type="component" value="Unassembled WGS sequence"/>
</dbReference>
<dbReference type="GO" id="GO:0071933">
    <property type="term" value="F:Arp2/3 complex binding"/>
    <property type="evidence" value="ECO:0007669"/>
    <property type="project" value="TreeGrafter"/>
</dbReference>
<dbReference type="InterPro" id="IPR018556">
    <property type="entry name" value="SPIN90/Ldb17_LRD"/>
</dbReference>
<feature type="compositionally biased region" description="Basic residues" evidence="1">
    <location>
        <begin position="573"/>
        <end position="589"/>
    </location>
</feature>
<evidence type="ECO:0000256" key="1">
    <source>
        <dbReference type="SAM" id="MobiDB-lite"/>
    </source>
</evidence>
<dbReference type="Pfam" id="PF09431">
    <property type="entry name" value="SPIN90_LRD"/>
    <property type="match status" value="1"/>
</dbReference>
<evidence type="ECO:0000313" key="3">
    <source>
        <dbReference type="EMBL" id="KKA28010.1"/>
    </source>
</evidence>
<evidence type="ECO:0000259" key="2">
    <source>
        <dbReference type="Pfam" id="PF09431"/>
    </source>
</evidence>
<dbReference type="PANTHER" id="PTHR13357:SF1">
    <property type="entry name" value="NCK-INTERACTING PROTEIN WITH SH3 DOMAIN"/>
    <property type="match status" value="1"/>
</dbReference>
<organism evidence="3 4">
    <name type="scientific">Thielaviopsis punctulata</name>
    <dbReference type="NCBI Taxonomy" id="72032"/>
    <lineage>
        <taxon>Eukaryota</taxon>
        <taxon>Fungi</taxon>
        <taxon>Dikarya</taxon>
        <taxon>Ascomycota</taxon>
        <taxon>Pezizomycotina</taxon>
        <taxon>Sordariomycetes</taxon>
        <taxon>Hypocreomycetidae</taxon>
        <taxon>Microascales</taxon>
        <taxon>Ceratocystidaceae</taxon>
        <taxon>Thielaviopsis</taxon>
    </lineage>
</organism>
<protein>
    <recommendedName>
        <fullName evidence="2">SPIN90/Ldb17 leucine-rich domain-containing protein</fullName>
    </recommendedName>
</protein>
<accession>A0A0F4ZCP1</accession>
<feature type="region of interest" description="Disordered" evidence="1">
    <location>
        <begin position="421"/>
        <end position="451"/>
    </location>
</feature>
<dbReference type="EMBL" id="LAEV01001460">
    <property type="protein sequence ID" value="KKA28010.1"/>
    <property type="molecule type" value="Genomic_DNA"/>
</dbReference>
<dbReference type="GO" id="GO:0006897">
    <property type="term" value="P:endocytosis"/>
    <property type="evidence" value="ECO:0007669"/>
    <property type="project" value="TreeGrafter"/>
</dbReference>
<dbReference type="GO" id="GO:0000147">
    <property type="term" value="P:actin cortical patch assembly"/>
    <property type="evidence" value="ECO:0007669"/>
    <property type="project" value="TreeGrafter"/>
</dbReference>
<dbReference type="OrthoDB" id="445362at2759"/>
<feature type="domain" description="SPIN90/Ldb17 leucine-rich" evidence="2">
    <location>
        <begin position="184"/>
        <end position="329"/>
    </location>
</feature>
<name>A0A0F4ZCP1_9PEZI</name>
<keyword evidence="4" id="KW-1185">Reference proteome</keyword>